<protein>
    <submittedName>
        <fullName evidence="2">Enoyl-CoA hydratase/isomerase family protein</fullName>
    </submittedName>
</protein>
<sequence>MSGLLVERDGGIVRLTLNRPEAGNAVDLPLARALLAAAIDIDTDPSVRCVVLTGAGRMFCAGGDIAGMAAAGDKAPAFLAELAGVVHMAVAKLARMSKPLLVLVNGPAAGAGLSLALLGDITLAARSSHYTAAYTAIGLTPDGGMTWLLPRLAGLRIAQEMILTNRRVGSEEAARLGLVTRLVDDEGLAEEGANVAASLAASATAALGVARNLLGDSFTSGLEAQMEREARGITAAGAGAESREGIAAFLGKRKPDFASAK</sequence>
<dbReference type="Gene3D" id="1.10.12.10">
    <property type="entry name" value="Lyase 2-enoyl-coa Hydratase, Chain A, domain 2"/>
    <property type="match status" value="1"/>
</dbReference>
<dbReference type="Gene3D" id="3.90.226.10">
    <property type="entry name" value="2-enoyl-CoA Hydratase, Chain A, domain 1"/>
    <property type="match status" value="1"/>
</dbReference>
<proteinExistence type="inferred from homology"/>
<dbReference type="PANTHER" id="PTHR43802">
    <property type="entry name" value="ENOYL-COA HYDRATASE"/>
    <property type="match status" value="1"/>
</dbReference>
<evidence type="ECO:0000313" key="2">
    <source>
        <dbReference type="EMBL" id="MFC3714267.1"/>
    </source>
</evidence>
<name>A0ABV7XDM9_9SPHN</name>
<comment type="caution">
    <text evidence="2">The sequence shown here is derived from an EMBL/GenBank/DDBJ whole genome shotgun (WGS) entry which is preliminary data.</text>
</comment>
<dbReference type="SUPFAM" id="SSF52096">
    <property type="entry name" value="ClpP/crotonase"/>
    <property type="match status" value="1"/>
</dbReference>
<dbReference type="Proteomes" id="UP001595615">
    <property type="component" value="Unassembled WGS sequence"/>
</dbReference>
<dbReference type="InterPro" id="IPR001753">
    <property type="entry name" value="Enoyl-CoA_hydra/iso"/>
</dbReference>
<dbReference type="EMBL" id="JBHRXV010000013">
    <property type="protein sequence ID" value="MFC3714267.1"/>
    <property type="molecule type" value="Genomic_DNA"/>
</dbReference>
<reference evidence="3" key="1">
    <citation type="journal article" date="2019" name="Int. J. Syst. Evol. Microbiol.">
        <title>The Global Catalogue of Microorganisms (GCM) 10K type strain sequencing project: providing services to taxonomists for standard genome sequencing and annotation.</title>
        <authorList>
            <consortium name="The Broad Institute Genomics Platform"/>
            <consortium name="The Broad Institute Genome Sequencing Center for Infectious Disease"/>
            <person name="Wu L."/>
            <person name="Ma J."/>
        </authorList>
    </citation>
    <scope>NUCLEOTIDE SEQUENCE [LARGE SCALE GENOMIC DNA]</scope>
    <source>
        <strain evidence="3">KCTC 42644</strain>
    </source>
</reference>
<dbReference type="CDD" id="cd06558">
    <property type="entry name" value="crotonase-like"/>
    <property type="match status" value="1"/>
</dbReference>
<dbReference type="InterPro" id="IPR029045">
    <property type="entry name" value="ClpP/crotonase-like_dom_sf"/>
</dbReference>
<dbReference type="InterPro" id="IPR014748">
    <property type="entry name" value="Enoyl-CoA_hydra_C"/>
</dbReference>
<gene>
    <name evidence="2" type="ORF">ACFOMD_16990</name>
</gene>
<comment type="similarity">
    <text evidence="1">Belongs to the enoyl-CoA hydratase/isomerase family.</text>
</comment>
<dbReference type="Pfam" id="PF00378">
    <property type="entry name" value="ECH_1"/>
    <property type="match status" value="1"/>
</dbReference>
<evidence type="ECO:0000256" key="1">
    <source>
        <dbReference type="ARBA" id="ARBA00005254"/>
    </source>
</evidence>
<dbReference type="PANTHER" id="PTHR43802:SF1">
    <property type="entry name" value="IP11341P-RELATED"/>
    <property type="match status" value="1"/>
</dbReference>
<evidence type="ECO:0000313" key="3">
    <source>
        <dbReference type="Proteomes" id="UP001595615"/>
    </source>
</evidence>
<organism evidence="2 3">
    <name type="scientific">Sphingoaurantiacus capsulatus</name>
    <dbReference type="NCBI Taxonomy" id="1771310"/>
    <lineage>
        <taxon>Bacteria</taxon>
        <taxon>Pseudomonadati</taxon>
        <taxon>Pseudomonadota</taxon>
        <taxon>Alphaproteobacteria</taxon>
        <taxon>Sphingomonadales</taxon>
        <taxon>Sphingosinicellaceae</taxon>
        <taxon>Sphingoaurantiacus</taxon>
    </lineage>
</organism>
<dbReference type="RefSeq" id="WP_380863592.1">
    <property type="nucleotide sequence ID" value="NZ_JBHRXV010000013.1"/>
</dbReference>
<accession>A0ABV7XDM9</accession>
<keyword evidence="3" id="KW-1185">Reference proteome</keyword>